<feature type="transmembrane region" description="Helical" evidence="1">
    <location>
        <begin position="125"/>
        <end position="145"/>
    </location>
</feature>
<organism evidence="2 3">
    <name type="scientific">Paraburkholderia acidisoli</name>
    <dbReference type="NCBI Taxonomy" id="2571748"/>
    <lineage>
        <taxon>Bacteria</taxon>
        <taxon>Pseudomonadati</taxon>
        <taxon>Pseudomonadota</taxon>
        <taxon>Betaproteobacteria</taxon>
        <taxon>Burkholderiales</taxon>
        <taxon>Burkholderiaceae</taxon>
        <taxon>Paraburkholderia</taxon>
    </lineage>
</organism>
<feature type="transmembrane region" description="Helical" evidence="1">
    <location>
        <begin position="190"/>
        <end position="211"/>
    </location>
</feature>
<evidence type="ECO:0000256" key="1">
    <source>
        <dbReference type="SAM" id="Phobius"/>
    </source>
</evidence>
<dbReference type="Pfam" id="PF06532">
    <property type="entry name" value="NrsF"/>
    <property type="match status" value="1"/>
</dbReference>
<evidence type="ECO:0000313" key="3">
    <source>
        <dbReference type="Proteomes" id="UP000433577"/>
    </source>
</evidence>
<feature type="transmembrane region" description="Helical" evidence="1">
    <location>
        <begin position="59"/>
        <end position="78"/>
    </location>
</feature>
<keyword evidence="1" id="KW-0472">Membrane</keyword>
<dbReference type="AlphaFoldDB" id="A0A7Z2GRG0"/>
<dbReference type="KEGG" id="pacs:FAZ98_33130"/>
<sequence>MNTDELIDMLATGAAPVDRHAGARRFGAAVPLAALGSLLLMAVVFGVRPDLAAVARTAAFWEKLAFAALAMLGALLTVSRLARPGARVGAGGWLIALPVALVWIGGAALVALAAPGDRIALLLGYTWRTCPFNILLLSLPGFVAVFRAVRGLAPTRLRAAGAASGLLAAAIATFAYSFHCPEMSPAFWGIWYVLGMALATGLGALLGPRLLRW</sequence>
<accession>A0A7Z2GRG0</accession>
<reference evidence="2 3" key="1">
    <citation type="submission" date="2019-12" db="EMBL/GenBank/DDBJ databases">
        <title>Paraburkholderia acidiphila 7Q-K02 sp. nov and Paraburkholderia acidisoli DHF22 sp. nov., two strains isolated from forest soil.</title>
        <authorList>
            <person name="Gao Z."/>
            <person name="Qiu L."/>
        </authorList>
    </citation>
    <scope>NUCLEOTIDE SEQUENCE [LARGE SCALE GENOMIC DNA]</scope>
    <source>
        <strain evidence="2 3">DHF22</strain>
    </source>
</reference>
<dbReference type="OrthoDB" id="6059252at2"/>
<evidence type="ECO:0000313" key="2">
    <source>
        <dbReference type="EMBL" id="QGZ66602.1"/>
    </source>
</evidence>
<dbReference type="InterPro" id="IPR009495">
    <property type="entry name" value="NrsF"/>
</dbReference>
<dbReference type="EMBL" id="CP046916">
    <property type="protein sequence ID" value="QGZ66602.1"/>
    <property type="molecule type" value="Genomic_DNA"/>
</dbReference>
<feature type="transmembrane region" description="Helical" evidence="1">
    <location>
        <begin position="26"/>
        <end position="47"/>
    </location>
</feature>
<dbReference type="RefSeq" id="WP_158958098.1">
    <property type="nucleotide sequence ID" value="NZ_CP046916.1"/>
</dbReference>
<keyword evidence="3" id="KW-1185">Reference proteome</keyword>
<keyword evidence="1" id="KW-0812">Transmembrane</keyword>
<keyword evidence="1" id="KW-1133">Transmembrane helix</keyword>
<feature type="transmembrane region" description="Helical" evidence="1">
    <location>
        <begin position="90"/>
        <end position="113"/>
    </location>
</feature>
<dbReference type="Proteomes" id="UP000433577">
    <property type="component" value="Chromosome 4"/>
</dbReference>
<protein>
    <submittedName>
        <fullName evidence="2">DUF1109 family protein</fullName>
    </submittedName>
</protein>
<feature type="transmembrane region" description="Helical" evidence="1">
    <location>
        <begin position="157"/>
        <end position="178"/>
    </location>
</feature>
<proteinExistence type="predicted"/>
<name>A0A7Z2GRG0_9BURK</name>
<gene>
    <name evidence="2" type="ORF">FAZ98_33130</name>
</gene>